<evidence type="ECO:0000256" key="1">
    <source>
        <dbReference type="SAM" id="MobiDB-lite"/>
    </source>
</evidence>
<reference evidence="2 3" key="1">
    <citation type="submission" date="2015-07" db="EMBL/GenBank/DDBJ databases">
        <title>Comparative genomics of the Sigatoka disease complex on banana suggests a link between parallel evolutionary changes in Pseudocercospora fijiensis and Pseudocercospora eumusae and increased virulence on the banana host.</title>
        <authorList>
            <person name="Chang T.-C."/>
            <person name="Salvucci A."/>
            <person name="Crous P.W."/>
            <person name="Stergiopoulos I."/>
        </authorList>
    </citation>
    <scope>NUCLEOTIDE SEQUENCE [LARGE SCALE GENOMIC DNA]</scope>
    <source>
        <strain evidence="2 3">CBS 114824</strain>
    </source>
</reference>
<keyword evidence="3" id="KW-1185">Reference proteome</keyword>
<dbReference type="OrthoDB" id="3648795at2759"/>
<sequence>MNHPSSETPPVKVQSKDLKVLPELVGVAVIEVQVDPEAFFTYSGEDQPPWKCVYDAEELDRLEISKRLWRDGKDLRRISVTDGGCYQANTVGEAITWRENLSMLENVLQLRIDLRQKLPHQMSSFDTSPLPSPSRSNKTRSVARQDSVQFTGIPLYAPESQVRFEGPQTCSIIGDTALT</sequence>
<feature type="region of interest" description="Disordered" evidence="1">
    <location>
        <begin position="122"/>
        <end position="144"/>
    </location>
</feature>
<comment type="caution">
    <text evidence="2">The sequence shown here is derived from an EMBL/GenBank/DDBJ whole genome shotgun (WGS) entry which is preliminary data.</text>
</comment>
<proteinExistence type="predicted"/>
<evidence type="ECO:0000313" key="2">
    <source>
        <dbReference type="EMBL" id="KXT06338.1"/>
    </source>
</evidence>
<name>A0A139HV61_9PEZI</name>
<evidence type="ECO:0000313" key="3">
    <source>
        <dbReference type="Proteomes" id="UP000070133"/>
    </source>
</evidence>
<dbReference type="Proteomes" id="UP000070133">
    <property type="component" value="Unassembled WGS sequence"/>
</dbReference>
<dbReference type="AlphaFoldDB" id="A0A139HV61"/>
<accession>A0A139HV61</accession>
<organism evidence="2 3">
    <name type="scientific">Pseudocercospora eumusae</name>
    <dbReference type="NCBI Taxonomy" id="321146"/>
    <lineage>
        <taxon>Eukaryota</taxon>
        <taxon>Fungi</taxon>
        <taxon>Dikarya</taxon>
        <taxon>Ascomycota</taxon>
        <taxon>Pezizomycotina</taxon>
        <taxon>Dothideomycetes</taxon>
        <taxon>Dothideomycetidae</taxon>
        <taxon>Mycosphaerellales</taxon>
        <taxon>Mycosphaerellaceae</taxon>
        <taxon>Pseudocercospora</taxon>
    </lineage>
</organism>
<gene>
    <name evidence="2" type="ORF">AC578_9143</name>
</gene>
<protein>
    <submittedName>
        <fullName evidence="2">Uncharacterized protein</fullName>
    </submittedName>
</protein>
<dbReference type="EMBL" id="LFZN01000007">
    <property type="protein sequence ID" value="KXT06338.1"/>
    <property type="molecule type" value="Genomic_DNA"/>
</dbReference>